<proteinExistence type="predicted"/>
<sequence>MANMINETSNMSGCEENIIDIESDVSTITSNIVSDSETKYKRNYVNMSDLKSDSLLNKKTRKSNILELISEQRTGNKPNYVFNSNMAALKNSRLKSTNCLNTVHPELHVSDCEYIRSGQDGRSILGVWKGDQYDTILYKLILNLSPRESSVEDDTPSFIKSIKHMGPFFSRTDIKDICDTNYRNMNHVLYVGSYSNEDFITHSSVVLCSFINSSAIAGRQFVSLKELLSCCGSFNGDVYATGSEEGVIIYQDQEAIFHNHSMGRINSLEFNSSGNILYCGVNNVGIIIIDRRVPQMENCIVQDRKYSSGILEIKLFSNENSMIVSDTDGNLRQIDLRKRETVFSYSGHVGATKKIPFSLNEQADLLCATGTDKLTRLWSLRTGSHMCTVEPQIKSTKVHSCLIADECRWSVAIFQKNKVFIMEPDN</sequence>
<keyword evidence="1" id="KW-0853">WD repeat</keyword>
<dbReference type="AlphaFoldDB" id="A0A8T0EDB0"/>
<dbReference type="GO" id="GO:0080008">
    <property type="term" value="C:Cul4-RING E3 ubiquitin ligase complex"/>
    <property type="evidence" value="ECO:0007669"/>
    <property type="project" value="TreeGrafter"/>
</dbReference>
<reference evidence="3" key="1">
    <citation type="journal article" date="2020" name="bioRxiv">
        <title>Chromosome-level reference genome of the European wasp spider Argiope bruennichi: a resource for studies on range expansion and evolutionary adaptation.</title>
        <authorList>
            <person name="Sheffer M.M."/>
            <person name="Hoppe A."/>
            <person name="Krehenwinkel H."/>
            <person name="Uhl G."/>
            <person name="Kuss A.W."/>
            <person name="Jensen L."/>
            <person name="Jensen C."/>
            <person name="Gillespie R.G."/>
            <person name="Hoff K.J."/>
            <person name="Prost S."/>
        </authorList>
    </citation>
    <scope>NUCLEOTIDE SEQUENCE</scope>
</reference>
<keyword evidence="2" id="KW-0677">Repeat</keyword>
<gene>
    <name evidence="3" type="ORF">HNY73_018469</name>
</gene>
<dbReference type="InterPro" id="IPR015943">
    <property type="entry name" value="WD40/YVTN_repeat-like_dom_sf"/>
</dbReference>
<dbReference type="PANTHER" id="PTHR44472">
    <property type="entry name" value="DDB1- AND CUL4-ASSOCIATED FACTOR 4-RELATED"/>
    <property type="match status" value="1"/>
</dbReference>
<evidence type="ECO:0000256" key="2">
    <source>
        <dbReference type="ARBA" id="ARBA00022737"/>
    </source>
</evidence>
<organism evidence="3 4">
    <name type="scientific">Argiope bruennichi</name>
    <name type="common">Wasp spider</name>
    <name type="synonym">Aranea bruennichi</name>
    <dbReference type="NCBI Taxonomy" id="94029"/>
    <lineage>
        <taxon>Eukaryota</taxon>
        <taxon>Metazoa</taxon>
        <taxon>Ecdysozoa</taxon>
        <taxon>Arthropoda</taxon>
        <taxon>Chelicerata</taxon>
        <taxon>Arachnida</taxon>
        <taxon>Araneae</taxon>
        <taxon>Araneomorphae</taxon>
        <taxon>Entelegynae</taxon>
        <taxon>Araneoidea</taxon>
        <taxon>Araneidae</taxon>
        <taxon>Argiope</taxon>
    </lineage>
</organism>
<evidence type="ECO:0000313" key="3">
    <source>
        <dbReference type="EMBL" id="KAF8771006.1"/>
    </source>
</evidence>
<dbReference type="Proteomes" id="UP000807504">
    <property type="component" value="Unassembled WGS sequence"/>
</dbReference>
<dbReference type="SUPFAM" id="SSF50978">
    <property type="entry name" value="WD40 repeat-like"/>
    <property type="match status" value="1"/>
</dbReference>
<dbReference type="Gene3D" id="2.130.10.10">
    <property type="entry name" value="YVTN repeat-like/Quinoprotein amine dehydrogenase"/>
    <property type="match status" value="1"/>
</dbReference>
<comment type="caution">
    <text evidence="3">The sequence shown here is derived from an EMBL/GenBank/DDBJ whole genome shotgun (WGS) entry which is preliminary data.</text>
</comment>
<dbReference type="InterPro" id="IPR052254">
    <property type="entry name" value="CUL4-DDB1_E3_ligase_receptor"/>
</dbReference>
<name>A0A8T0EDB0_ARGBR</name>
<dbReference type="InterPro" id="IPR036322">
    <property type="entry name" value="WD40_repeat_dom_sf"/>
</dbReference>
<evidence type="ECO:0000256" key="1">
    <source>
        <dbReference type="ARBA" id="ARBA00022574"/>
    </source>
</evidence>
<accession>A0A8T0EDB0</accession>
<dbReference type="PANTHER" id="PTHR44472:SF1">
    <property type="entry name" value="DDB1 AND CUL4 ASSOCIATED FACTOR 4"/>
    <property type="match status" value="1"/>
</dbReference>
<reference evidence="3" key="2">
    <citation type="submission" date="2020-06" db="EMBL/GenBank/DDBJ databases">
        <authorList>
            <person name="Sheffer M."/>
        </authorList>
    </citation>
    <scope>NUCLEOTIDE SEQUENCE</scope>
</reference>
<keyword evidence="4" id="KW-1185">Reference proteome</keyword>
<dbReference type="EMBL" id="JABXBU010002228">
    <property type="protein sequence ID" value="KAF8771006.1"/>
    <property type="molecule type" value="Genomic_DNA"/>
</dbReference>
<protein>
    <submittedName>
        <fullName evidence="3">DDB1- and CUL4-associated factor 4 like protein</fullName>
    </submittedName>
</protein>
<dbReference type="Pfam" id="PF23761">
    <property type="entry name" value="Beta-prop_DCAF4"/>
    <property type="match status" value="1"/>
</dbReference>
<evidence type="ECO:0000313" key="4">
    <source>
        <dbReference type="Proteomes" id="UP000807504"/>
    </source>
</evidence>